<dbReference type="Proteomes" id="UP000626210">
    <property type="component" value="Unassembled WGS sequence"/>
</dbReference>
<comment type="caution">
    <text evidence="1">The sequence shown here is derived from an EMBL/GenBank/DDBJ whole genome shotgun (WGS) entry which is preliminary data.</text>
</comment>
<protein>
    <recommendedName>
        <fullName evidence="3">Glycine zipper domain-containing protein</fullName>
    </recommendedName>
</protein>
<accession>A0ABQ3G5L2</accession>
<evidence type="ECO:0008006" key="3">
    <source>
        <dbReference type="Google" id="ProtNLM"/>
    </source>
</evidence>
<keyword evidence="2" id="KW-1185">Reference proteome</keyword>
<organism evidence="1 2">
    <name type="scientific">Pseudorhodoferax aquiterrae</name>
    <dbReference type="NCBI Taxonomy" id="747304"/>
    <lineage>
        <taxon>Bacteria</taxon>
        <taxon>Pseudomonadati</taxon>
        <taxon>Pseudomonadota</taxon>
        <taxon>Betaproteobacteria</taxon>
        <taxon>Burkholderiales</taxon>
        <taxon>Comamonadaceae</taxon>
    </lineage>
</organism>
<proteinExistence type="predicted"/>
<dbReference type="RefSeq" id="WP_189688235.1">
    <property type="nucleotide sequence ID" value="NZ_BMYK01000010.1"/>
</dbReference>
<evidence type="ECO:0000313" key="1">
    <source>
        <dbReference type="EMBL" id="GHC88227.1"/>
    </source>
</evidence>
<sequence>MTTPDEATKVGALAGAAGGGVLGAVAAGAAAGGLAGPAGALVGALEGAIVGAIASRLSVRPSVLAEEAHWKERFSSLPYGAGSSFEDYRPAFMYGAESFLRHGDREFCEVEPMLERGWGEARHGSTLDWNRARIAASDAWERMARSRDKCVDDKPTT</sequence>
<name>A0ABQ3G5L2_9BURK</name>
<reference evidence="2" key="1">
    <citation type="journal article" date="2019" name="Int. J. Syst. Evol. Microbiol.">
        <title>The Global Catalogue of Microorganisms (GCM) 10K type strain sequencing project: providing services to taxonomists for standard genome sequencing and annotation.</title>
        <authorList>
            <consortium name="The Broad Institute Genomics Platform"/>
            <consortium name="The Broad Institute Genome Sequencing Center for Infectious Disease"/>
            <person name="Wu L."/>
            <person name="Ma J."/>
        </authorList>
    </citation>
    <scope>NUCLEOTIDE SEQUENCE [LARGE SCALE GENOMIC DNA]</scope>
    <source>
        <strain evidence="2">KCTC 23314</strain>
    </source>
</reference>
<gene>
    <name evidence="1" type="ORF">GCM10007320_35170</name>
</gene>
<evidence type="ECO:0000313" key="2">
    <source>
        <dbReference type="Proteomes" id="UP000626210"/>
    </source>
</evidence>
<dbReference type="EMBL" id="BMYK01000010">
    <property type="protein sequence ID" value="GHC88227.1"/>
    <property type="molecule type" value="Genomic_DNA"/>
</dbReference>